<organism evidence="1 2">
    <name type="scientific">Saguinus oedipus</name>
    <name type="common">Cotton-top tamarin</name>
    <name type="synonym">Oedipomidas oedipus</name>
    <dbReference type="NCBI Taxonomy" id="9490"/>
    <lineage>
        <taxon>Eukaryota</taxon>
        <taxon>Metazoa</taxon>
        <taxon>Chordata</taxon>
        <taxon>Craniata</taxon>
        <taxon>Vertebrata</taxon>
        <taxon>Euteleostomi</taxon>
        <taxon>Mammalia</taxon>
        <taxon>Eutheria</taxon>
        <taxon>Euarchontoglires</taxon>
        <taxon>Primates</taxon>
        <taxon>Haplorrhini</taxon>
        <taxon>Platyrrhini</taxon>
        <taxon>Cebidae</taxon>
        <taxon>Callitrichinae</taxon>
        <taxon>Saguinus</taxon>
    </lineage>
</organism>
<accession>A0ABQ9UMU5</accession>
<proteinExistence type="predicted"/>
<dbReference type="Proteomes" id="UP001266305">
    <property type="component" value="Unassembled WGS sequence"/>
</dbReference>
<gene>
    <name evidence="1" type="ORF">P7K49_023833</name>
</gene>
<comment type="caution">
    <text evidence="1">The sequence shown here is derived from an EMBL/GenBank/DDBJ whole genome shotgun (WGS) entry which is preliminary data.</text>
</comment>
<protein>
    <submittedName>
        <fullName evidence="1">Uncharacterized protein</fullName>
    </submittedName>
</protein>
<name>A0ABQ9UMU5_SAGOE</name>
<feature type="non-terminal residue" evidence="1">
    <location>
        <position position="65"/>
    </location>
</feature>
<sequence length="65" mass="7010">AQATLSPILQARPGFLSPRPHPAQGRGKARGSLLRSTSIFWGLEQAGLLSGLWPLISRPPTIHFP</sequence>
<reference evidence="1 2" key="1">
    <citation type="submission" date="2023-05" db="EMBL/GenBank/DDBJ databases">
        <title>B98-5 Cell Line De Novo Hybrid Assembly: An Optical Mapping Approach.</title>
        <authorList>
            <person name="Kananen K."/>
            <person name="Auerbach J.A."/>
            <person name="Kautto E."/>
            <person name="Blachly J.S."/>
        </authorList>
    </citation>
    <scope>NUCLEOTIDE SEQUENCE [LARGE SCALE GENOMIC DNA]</scope>
    <source>
        <strain evidence="1">B95-8</strain>
        <tissue evidence="1">Cell line</tissue>
    </source>
</reference>
<keyword evidence="2" id="KW-1185">Reference proteome</keyword>
<evidence type="ECO:0000313" key="1">
    <source>
        <dbReference type="EMBL" id="KAK2098382.1"/>
    </source>
</evidence>
<dbReference type="EMBL" id="JASSZA010000011">
    <property type="protein sequence ID" value="KAK2098382.1"/>
    <property type="molecule type" value="Genomic_DNA"/>
</dbReference>
<evidence type="ECO:0000313" key="2">
    <source>
        <dbReference type="Proteomes" id="UP001266305"/>
    </source>
</evidence>
<feature type="non-terminal residue" evidence="1">
    <location>
        <position position="1"/>
    </location>
</feature>